<dbReference type="OrthoDB" id="6315535at2"/>
<evidence type="ECO:0000313" key="3">
    <source>
        <dbReference type="Proteomes" id="UP000310249"/>
    </source>
</evidence>
<evidence type="ECO:0000313" key="2">
    <source>
        <dbReference type="EMBL" id="TMP32076.1"/>
    </source>
</evidence>
<comment type="caution">
    <text evidence="2">The sequence shown here is derived from an EMBL/GenBank/DDBJ whole genome shotgun (WGS) entry which is preliminary data.</text>
</comment>
<dbReference type="EMBL" id="PNCI01000006">
    <property type="protein sequence ID" value="TMP32076.1"/>
    <property type="molecule type" value="Genomic_DNA"/>
</dbReference>
<proteinExistence type="predicted"/>
<feature type="transmembrane region" description="Helical" evidence="1">
    <location>
        <begin position="30"/>
        <end position="50"/>
    </location>
</feature>
<organism evidence="2 3">
    <name type="scientific">Pseudoalteromonas rubra</name>
    <dbReference type="NCBI Taxonomy" id="43658"/>
    <lineage>
        <taxon>Bacteria</taxon>
        <taxon>Pseudomonadati</taxon>
        <taxon>Pseudomonadota</taxon>
        <taxon>Gammaproteobacteria</taxon>
        <taxon>Alteromonadales</taxon>
        <taxon>Pseudoalteromonadaceae</taxon>
        <taxon>Pseudoalteromonas</taxon>
    </lineage>
</organism>
<feature type="transmembrane region" description="Helical" evidence="1">
    <location>
        <begin position="140"/>
        <end position="162"/>
    </location>
</feature>
<gene>
    <name evidence="2" type="ORF">CWB99_02410</name>
</gene>
<feature type="transmembrane region" description="Helical" evidence="1">
    <location>
        <begin position="106"/>
        <end position="128"/>
    </location>
</feature>
<evidence type="ECO:0000256" key="1">
    <source>
        <dbReference type="SAM" id="Phobius"/>
    </source>
</evidence>
<feature type="transmembrane region" description="Helical" evidence="1">
    <location>
        <begin position="56"/>
        <end position="73"/>
    </location>
</feature>
<keyword evidence="1" id="KW-0812">Transmembrane</keyword>
<dbReference type="Proteomes" id="UP000310249">
    <property type="component" value="Unassembled WGS sequence"/>
</dbReference>
<protein>
    <submittedName>
        <fullName evidence="2">Uncharacterized protein</fullName>
    </submittedName>
</protein>
<dbReference type="RefSeq" id="WP_138552829.1">
    <property type="nucleotide sequence ID" value="NZ_PNCH01000049.1"/>
</dbReference>
<sequence length="175" mass="21029">MDIYTFFTYMQLPIMLFALIKTWRYECARWFLITFAFVELIDELMVPVVMTWHTHFYIWCVAMNFVFLLPIIYRKSLAGWLYQMTGIEFFNNVYEKHYFSLQEGAFFFLITISIIINGITYIEVLLYVQDVINTLYIKLYVRDFVSATLHILMSLALLTYAAKTPMRERNLSYEN</sequence>
<keyword evidence="1" id="KW-1133">Transmembrane helix</keyword>
<name>A0A5S3WSV2_9GAMM</name>
<reference evidence="3" key="2">
    <citation type="submission" date="2019-06" db="EMBL/GenBank/DDBJ databases">
        <title>Co-occurence of chitin degradation, pigmentation and bioactivity in marine Pseudoalteromonas.</title>
        <authorList>
            <person name="Sonnenschein E.C."/>
            <person name="Bech P.K."/>
        </authorList>
    </citation>
    <scope>NUCLEOTIDE SEQUENCE [LARGE SCALE GENOMIC DNA]</scope>
    <source>
        <strain evidence="3">S2676</strain>
    </source>
</reference>
<accession>A0A5S3WSV2</accession>
<keyword evidence="1" id="KW-0472">Membrane</keyword>
<dbReference type="AlphaFoldDB" id="A0A5S3WSV2"/>
<reference evidence="2 3" key="1">
    <citation type="submission" date="2018-01" db="EMBL/GenBank/DDBJ databases">
        <authorList>
            <person name="Paulsen S."/>
            <person name="Gram L.K."/>
        </authorList>
    </citation>
    <scope>NUCLEOTIDE SEQUENCE [LARGE SCALE GENOMIC DNA]</scope>
    <source>
        <strain evidence="2 3">S2676</strain>
    </source>
</reference>